<dbReference type="EMBL" id="JANBQF010001334">
    <property type="protein sequence ID" value="KAJ1997461.1"/>
    <property type="molecule type" value="Genomic_DNA"/>
</dbReference>
<evidence type="ECO:0000256" key="2">
    <source>
        <dbReference type="SAM" id="SignalP"/>
    </source>
</evidence>
<evidence type="ECO:0000313" key="4">
    <source>
        <dbReference type="Proteomes" id="UP001150907"/>
    </source>
</evidence>
<sequence>MYPTVPFLLAALCAAASAQAGAILGVAEDAAKDMVPAAVNRDQVRTIQVSRANANTNMPEFIDIGPLLAAAAAAASVDRPPRPTARVEDVGPIANQPKWSPSSANQMPGSGNPSQH</sequence>
<feature type="signal peptide" evidence="2">
    <location>
        <begin position="1"/>
        <end position="20"/>
    </location>
</feature>
<feature type="chain" id="PRO_5040904229" description="Antifreeze protein" evidence="2">
    <location>
        <begin position="21"/>
        <end position="116"/>
    </location>
</feature>
<proteinExistence type="predicted"/>
<organism evidence="3 4">
    <name type="scientific">Coemansia thaxteri</name>
    <dbReference type="NCBI Taxonomy" id="2663907"/>
    <lineage>
        <taxon>Eukaryota</taxon>
        <taxon>Fungi</taxon>
        <taxon>Fungi incertae sedis</taxon>
        <taxon>Zoopagomycota</taxon>
        <taxon>Kickxellomycotina</taxon>
        <taxon>Kickxellomycetes</taxon>
        <taxon>Kickxellales</taxon>
        <taxon>Kickxellaceae</taxon>
        <taxon>Coemansia</taxon>
    </lineage>
</organism>
<feature type="compositionally biased region" description="Basic and acidic residues" evidence="1">
    <location>
        <begin position="79"/>
        <end position="89"/>
    </location>
</feature>
<keyword evidence="4" id="KW-1185">Reference proteome</keyword>
<evidence type="ECO:0008006" key="5">
    <source>
        <dbReference type="Google" id="ProtNLM"/>
    </source>
</evidence>
<accession>A0A9W8EG88</accession>
<dbReference type="OrthoDB" id="5566123at2759"/>
<protein>
    <recommendedName>
        <fullName evidence="5">Antifreeze protein</fullName>
    </recommendedName>
</protein>
<dbReference type="AlphaFoldDB" id="A0A9W8EG88"/>
<feature type="non-terminal residue" evidence="3">
    <location>
        <position position="116"/>
    </location>
</feature>
<reference evidence="3" key="1">
    <citation type="submission" date="2022-07" db="EMBL/GenBank/DDBJ databases">
        <title>Phylogenomic reconstructions and comparative analyses of Kickxellomycotina fungi.</title>
        <authorList>
            <person name="Reynolds N.K."/>
            <person name="Stajich J.E."/>
            <person name="Barry K."/>
            <person name="Grigoriev I.V."/>
            <person name="Crous P."/>
            <person name="Smith M.E."/>
        </authorList>
    </citation>
    <scope>NUCLEOTIDE SEQUENCE</scope>
    <source>
        <strain evidence="3">IMI 214461</strain>
    </source>
</reference>
<gene>
    <name evidence="3" type="ORF">H4R26_005823</name>
</gene>
<feature type="region of interest" description="Disordered" evidence="1">
    <location>
        <begin position="75"/>
        <end position="116"/>
    </location>
</feature>
<dbReference type="Proteomes" id="UP001150907">
    <property type="component" value="Unassembled WGS sequence"/>
</dbReference>
<name>A0A9W8EG88_9FUNG</name>
<comment type="caution">
    <text evidence="3">The sequence shown here is derived from an EMBL/GenBank/DDBJ whole genome shotgun (WGS) entry which is preliminary data.</text>
</comment>
<evidence type="ECO:0000256" key="1">
    <source>
        <dbReference type="SAM" id="MobiDB-lite"/>
    </source>
</evidence>
<feature type="compositionally biased region" description="Polar residues" evidence="1">
    <location>
        <begin position="97"/>
        <end position="116"/>
    </location>
</feature>
<evidence type="ECO:0000313" key="3">
    <source>
        <dbReference type="EMBL" id="KAJ1997461.1"/>
    </source>
</evidence>
<keyword evidence="2" id="KW-0732">Signal</keyword>